<reference evidence="2 3" key="1">
    <citation type="submission" date="2020-08" db="EMBL/GenBank/DDBJ databases">
        <title>Genome public.</title>
        <authorList>
            <person name="Liu C."/>
            <person name="Sun Q."/>
        </authorList>
    </citation>
    <scope>NUCLEOTIDE SEQUENCE [LARGE SCALE GENOMIC DNA]</scope>
    <source>
        <strain evidence="2 3">New-38</strain>
    </source>
</reference>
<dbReference type="Proteomes" id="UP000660021">
    <property type="component" value="Unassembled WGS sequence"/>
</dbReference>
<dbReference type="RefSeq" id="WP_101692749.1">
    <property type="nucleotide sequence ID" value="NZ_JACOPR010000004.1"/>
</dbReference>
<proteinExistence type="predicted"/>
<evidence type="ECO:0008006" key="4">
    <source>
        <dbReference type="Google" id="ProtNLM"/>
    </source>
</evidence>
<feature type="transmembrane region" description="Helical" evidence="1">
    <location>
        <begin position="75"/>
        <end position="93"/>
    </location>
</feature>
<keyword evidence="1" id="KW-1133">Transmembrane helix</keyword>
<gene>
    <name evidence="2" type="ORF">H8S34_08545</name>
</gene>
<protein>
    <recommendedName>
        <fullName evidence="4">DUF1700 domain-containing protein</fullName>
    </recommendedName>
</protein>
<sequence>MTKEAYLQGLWNALILRVDRAEAERLVTYYERTLAEAGAEGEARLMEQWGTPEELAARLCGVSDQRRRPDRRTRWTVGAVLCVLVAASIYSGARQISRWMDWGAHRSVDVVTEAQTETTVLLPGESDEAHVYYEYTLTPQEGVAMYGDAQESGWEGSVYIDESTVQIQ</sequence>
<comment type="caution">
    <text evidence="2">The sequence shown here is derived from an EMBL/GenBank/DDBJ whole genome shotgun (WGS) entry which is preliminary data.</text>
</comment>
<evidence type="ECO:0000313" key="3">
    <source>
        <dbReference type="Proteomes" id="UP000660021"/>
    </source>
</evidence>
<evidence type="ECO:0000313" key="2">
    <source>
        <dbReference type="EMBL" id="MBC5730877.1"/>
    </source>
</evidence>
<keyword evidence="1" id="KW-0472">Membrane</keyword>
<organism evidence="2 3">
    <name type="scientific">Pseudoflavonifractor hominis</name>
    <dbReference type="NCBI Taxonomy" id="2763059"/>
    <lineage>
        <taxon>Bacteria</taxon>
        <taxon>Bacillati</taxon>
        <taxon>Bacillota</taxon>
        <taxon>Clostridia</taxon>
        <taxon>Eubacteriales</taxon>
        <taxon>Oscillospiraceae</taxon>
        <taxon>Pseudoflavonifractor</taxon>
    </lineage>
</organism>
<name>A0ABR7HTV2_9FIRM</name>
<dbReference type="EMBL" id="JACOPR010000004">
    <property type="protein sequence ID" value="MBC5730877.1"/>
    <property type="molecule type" value="Genomic_DNA"/>
</dbReference>
<accession>A0ABR7HTV2</accession>
<evidence type="ECO:0000256" key="1">
    <source>
        <dbReference type="SAM" id="Phobius"/>
    </source>
</evidence>
<keyword evidence="1" id="KW-0812">Transmembrane</keyword>
<keyword evidence="3" id="KW-1185">Reference proteome</keyword>